<dbReference type="InterPro" id="IPR006148">
    <property type="entry name" value="Glc/Gal-6P_isomerase"/>
</dbReference>
<comment type="caution">
    <text evidence="9">The sequence shown here is derived from an EMBL/GenBank/DDBJ whole genome shotgun (WGS) entry which is preliminary data.</text>
</comment>
<dbReference type="EC" id="3.1.1.31" evidence="5 7"/>
<dbReference type="SUPFAM" id="SSF100950">
    <property type="entry name" value="NagB/RpiA/CoA transferase-like"/>
    <property type="match status" value="1"/>
</dbReference>
<comment type="pathway">
    <text evidence="3 7">Carbohydrate degradation; pentose phosphate pathway; D-ribulose 5-phosphate from D-glucose 6-phosphate (oxidative stage): step 2/3.</text>
</comment>
<evidence type="ECO:0000256" key="1">
    <source>
        <dbReference type="ARBA" id="ARBA00000832"/>
    </source>
</evidence>
<keyword evidence="7 9" id="KW-0378">Hydrolase</keyword>
<evidence type="ECO:0000256" key="5">
    <source>
        <dbReference type="ARBA" id="ARBA00013198"/>
    </source>
</evidence>
<dbReference type="PANTHER" id="PTHR11054:SF0">
    <property type="entry name" value="6-PHOSPHOGLUCONOLACTONASE"/>
    <property type="match status" value="1"/>
</dbReference>
<evidence type="ECO:0000256" key="6">
    <source>
        <dbReference type="ARBA" id="ARBA00020337"/>
    </source>
</evidence>
<dbReference type="NCBIfam" id="TIGR01198">
    <property type="entry name" value="pgl"/>
    <property type="match status" value="1"/>
</dbReference>
<dbReference type="AlphaFoldDB" id="A0A4U1BMN3"/>
<keyword evidence="10" id="KW-1185">Reference proteome</keyword>
<dbReference type="InterPro" id="IPR039104">
    <property type="entry name" value="6PGL"/>
</dbReference>
<sequence length="234" mass="25560">MISLPVLKTFDTAPELAQVLAKKIAAQLQESVDKKGSASLVLSGGSTPLKLFAALSTQAIDWQEVFVTLADERWVSPEHADSNERLVREHLLVNRAASAKFRGLKNIHSTPEQGVQMTTEVLSNLPRPFDVVILGMGNDGHTASLFPCSEQLTQGLETEAMCLAVHPTTAPHGRLSLSLSALLNSRQIYLHLQGEAKQQVLEQALSSDDVMAMPIRAVLKQRNTPVDVYWSKNS</sequence>
<dbReference type="EMBL" id="SWCJ01000015">
    <property type="protein sequence ID" value="TKB51987.1"/>
    <property type="molecule type" value="Genomic_DNA"/>
</dbReference>
<comment type="function">
    <text evidence="2 7">Hydrolysis of 6-phosphogluconolactone to 6-phosphogluconate.</text>
</comment>
<evidence type="ECO:0000313" key="10">
    <source>
        <dbReference type="Proteomes" id="UP000305675"/>
    </source>
</evidence>
<dbReference type="Proteomes" id="UP000305675">
    <property type="component" value="Unassembled WGS sequence"/>
</dbReference>
<dbReference type="Pfam" id="PF01182">
    <property type="entry name" value="Glucosamine_iso"/>
    <property type="match status" value="1"/>
</dbReference>
<evidence type="ECO:0000256" key="2">
    <source>
        <dbReference type="ARBA" id="ARBA00002681"/>
    </source>
</evidence>
<dbReference type="CDD" id="cd01400">
    <property type="entry name" value="6PGL"/>
    <property type="match status" value="1"/>
</dbReference>
<evidence type="ECO:0000256" key="7">
    <source>
        <dbReference type="RuleBase" id="RU365095"/>
    </source>
</evidence>
<organism evidence="9 10">
    <name type="scientific">Ferrimonas aestuarii</name>
    <dbReference type="NCBI Taxonomy" id="2569539"/>
    <lineage>
        <taxon>Bacteria</taxon>
        <taxon>Pseudomonadati</taxon>
        <taxon>Pseudomonadota</taxon>
        <taxon>Gammaproteobacteria</taxon>
        <taxon>Alteromonadales</taxon>
        <taxon>Ferrimonadaceae</taxon>
        <taxon>Ferrimonas</taxon>
    </lineage>
</organism>
<dbReference type="InterPro" id="IPR005900">
    <property type="entry name" value="6-phosphogluconolactonase_DevB"/>
</dbReference>
<dbReference type="PANTHER" id="PTHR11054">
    <property type="entry name" value="6-PHOSPHOGLUCONOLACTONASE"/>
    <property type="match status" value="1"/>
</dbReference>
<dbReference type="InterPro" id="IPR037171">
    <property type="entry name" value="NagB/RpiA_transferase-like"/>
</dbReference>
<dbReference type="UniPathway" id="UPA00115">
    <property type="reaction ID" value="UER00409"/>
</dbReference>
<name>A0A4U1BMN3_9GAMM</name>
<dbReference type="RefSeq" id="WP_136864501.1">
    <property type="nucleotide sequence ID" value="NZ_SWCJ01000015.1"/>
</dbReference>
<dbReference type="GO" id="GO:0017057">
    <property type="term" value="F:6-phosphogluconolactonase activity"/>
    <property type="evidence" value="ECO:0007669"/>
    <property type="project" value="UniProtKB-UniRule"/>
</dbReference>
<comment type="similarity">
    <text evidence="4 7">Belongs to the glucosamine/galactosamine-6-phosphate isomerase family. 6-phosphogluconolactonase subfamily.</text>
</comment>
<reference evidence="9 10" key="1">
    <citation type="submission" date="2019-04" db="EMBL/GenBank/DDBJ databases">
        <authorList>
            <person name="Hwang J.C."/>
        </authorList>
    </citation>
    <scope>NUCLEOTIDE SEQUENCE [LARGE SCALE GENOMIC DNA]</scope>
    <source>
        <strain evidence="9 10">IMCC35002</strain>
    </source>
</reference>
<feature type="domain" description="Glucosamine/galactosamine-6-phosphate isomerase" evidence="8">
    <location>
        <begin position="12"/>
        <end position="222"/>
    </location>
</feature>
<evidence type="ECO:0000256" key="3">
    <source>
        <dbReference type="ARBA" id="ARBA00004961"/>
    </source>
</evidence>
<evidence type="ECO:0000259" key="8">
    <source>
        <dbReference type="Pfam" id="PF01182"/>
    </source>
</evidence>
<proteinExistence type="inferred from homology"/>
<evidence type="ECO:0000256" key="4">
    <source>
        <dbReference type="ARBA" id="ARBA00010662"/>
    </source>
</evidence>
<gene>
    <name evidence="7 9" type="primary">pgl</name>
    <name evidence="9" type="ORF">FCL42_16340</name>
</gene>
<evidence type="ECO:0000313" key="9">
    <source>
        <dbReference type="EMBL" id="TKB51987.1"/>
    </source>
</evidence>
<protein>
    <recommendedName>
        <fullName evidence="6 7">6-phosphogluconolactonase</fullName>
        <shortName evidence="7">6PGL</shortName>
        <ecNumber evidence="5 7">3.1.1.31</ecNumber>
    </recommendedName>
</protein>
<dbReference type="GO" id="GO:0006098">
    <property type="term" value="P:pentose-phosphate shunt"/>
    <property type="evidence" value="ECO:0007669"/>
    <property type="project" value="UniProtKB-UniPathway"/>
</dbReference>
<accession>A0A4U1BMN3</accession>
<comment type="catalytic activity">
    <reaction evidence="1 7">
        <text>6-phospho-D-glucono-1,5-lactone + H2O = 6-phospho-D-gluconate + H(+)</text>
        <dbReference type="Rhea" id="RHEA:12556"/>
        <dbReference type="ChEBI" id="CHEBI:15377"/>
        <dbReference type="ChEBI" id="CHEBI:15378"/>
        <dbReference type="ChEBI" id="CHEBI:57955"/>
        <dbReference type="ChEBI" id="CHEBI:58759"/>
        <dbReference type="EC" id="3.1.1.31"/>
    </reaction>
</comment>
<dbReference type="Gene3D" id="3.40.50.1360">
    <property type="match status" value="1"/>
</dbReference>
<dbReference type="OrthoDB" id="9810967at2"/>
<dbReference type="GO" id="GO:0005975">
    <property type="term" value="P:carbohydrate metabolic process"/>
    <property type="evidence" value="ECO:0007669"/>
    <property type="project" value="UniProtKB-UniRule"/>
</dbReference>